<protein>
    <submittedName>
        <fullName evidence="1">Uncharacterized protein</fullName>
    </submittedName>
</protein>
<dbReference type="EMBL" id="NXDM01000046">
    <property type="protein sequence ID" value="PCK77316.1"/>
    <property type="molecule type" value="Genomic_DNA"/>
</dbReference>
<proteinExistence type="predicted"/>
<evidence type="ECO:0000313" key="2">
    <source>
        <dbReference type="Proteomes" id="UP000218807"/>
    </source>
</evidence>
<gene>
    <name evidence="1" type="ORF">CPT34_30555</name>
</gene>
<accession>A0A2A5KJR0</accession>
<dbReference type="Pfam" id="PF13289">
    <property type="entry name" value="SIR2_2"/>
    <property type="match status" value="1"/>
</dbReference>
<keyword evidence="2" id="KW-1185">Reference proteome</keyword>
<comment type="caution">
    <text evidence="1">The sequence shown here is derived from an EMBL/GenBank/DDBJ whole genome shotgun (WGS) entry which is preliminary data.</text>
</comment>
<evidence type="ECO:0000313" key="1">
    <source>
        <dbReference type="EMBL" id="PCK77316.1"/>
    </source>
</evidence>
<dbReference type="Proteomes" id="UP000218807">
    <property type="component" value="Unassembled WGS sequence"/>
</dbReference>
<reference evidence="1 2" key="1">
    <citation type="submission" date="2017-09" db="EMBL/GenBank/DDBJ databases">
        <title>Comparative genomics of rhizobia isolated from Phaseolus vulgaris in China.</title>
        <authorList>
            <person name="Tong W."/>
        </authorList>
    </citation>
    <scope>NUCLEOTIDE SEQUENCE [LARGE SCALE GENOMIC DNA]</scope>
    <source>
        <strain evidence="1 2">L101</strain>
    </source>
</reference>
<organism evidence="1 2">
    <name type="scientific">Rhizobium sophoriradicis</name>
    <dbReference type="NCBI Taxonomy" id="1535245"/>
    <lineage>
        <taxon>Bacteria</taxon>
        <taxon>Pseudomonadati</taxon>
        <taxon>Pseudomonadota</taxon>
        <taxon>Alphaproteobacteria</taxon>
        <taxon>Hyphomicrobiales</taxon>
        <taxon>Rhizobiaceae</taxon>
        <taxon>Rhizobium/Agrobacterium group</taxon>
        <taxon>Rhizobium</taxon>
    </lineage>
</organism>
<name>A0A2A5KJR0_9HYPH</name>
<sequence>MGQRSGEGAAHQQRLFFIGCRFNDQMLRTYARRIMTRSNAPRFAVLDAAAPTNNQRRFLAASPITLIDVPTGEAAARFIG</sequence>
<dbReference type="AlphaFoldDB" id="A0A2A5KJR0"/>